<protein>
    <submittedName>
        <fullName evidence="1">Uncharacterized protein</fullName>
    </submittedName>
</protein>
<gene>
    <name evidence="1" type="ORF">QJV27_09920</name>
</gene>
<name>A0ABT6Q5D0_9PROT</name>
<evidence type="ECO:0000313" key="1">
    <source>
        <dbReference type="EMBL" id="MDI2091679.1"/>
    </source>
</evidence>
<dbReference type="Proteomes" id="UP001431634">
    <property type="component" value="Unassembled WGS sequence"/>
</dbReference>
<dbReference type="EMBL" id="JASBAO010000001">
    <property type="protein sequence ID" value="MDI2091679.1"/>
    <property type="molecule type" value="Genomic_DNA"/>
</dbReference>
<comment type="caution">
    <text evidence="1">The sequence shown here is derived from an EMBL/GenBank/DDBJ whole genome shotgun (WGS) entry which is preliminary data.</text>
</comment>
<proteinExistence type="predicted"/>
<organism evidence="1 2">
    <name type="scientific">Commensalibacter oyaizuii</name>
    <dbReference type="NCBI Taxonomy" id="3043873"/>
    <lineage>
        <taxon>Bacteria</taxon>
        <taxon>Pseudomonadati</taxon>
        <taxon>Pseudomonadota</taxon>
        <taxon>Alphaproteobacteria</taxon>
        <taxon>Acetobacterales</taxon>
        <taxon>Acetobacteraceae</taxon>
    </lineage>
</organism>
<dbReference type="RefSeq" id="WP_281448766.1">
    <property type="nucleotide sequence ID" value="NZ_JASBAO010000001.1"/>
</dbReference>
<evidence type="ECO:0000313" key="2">
    <source>
        <dbReference type="Proteomes" id="UP001431634"/>
    </source>
</evidence>
<reference evidence="1" key="1">
    <citation type="submission" date="2023-05" db="EMBL/GenBank/DDBJ databases">
        <title>Whole genome sequence of Commensalibacter sp.</title>
        <authorList>
            <person name="Charoenyingcharoen P."/>
            <person name="Yukphan P."/>
        </authorList>
    </citation>
    <scope>NUCLEOTIDE SEQUENCE</scope>
    <source>
        <strain evidence="1">TBRC 16381</strain>
    </source>
</reference>
<keyword evidence="2" id="KW-1185">Reference proteome</keyword>
<accession>A0ABT6Q5D0</accession>
<sequence length="137" mass="15586">MKIHDLVRGMIATVNPNIIGSIYRSKGYALNGTQQEPLYEDPVQVELQIQSLLGDVLKHSHFLNQQGERKVVYVNGQVFGIDRVRGAGGDLLEFYGRRWLVVQRLESWEGSDWCKVVVVAQLDKPQDDDAIIEDYVE</sequence>